<proteinExistence type="predicted"/>
<evidence type="ECO:0000313" key="1">
    <source>
        <dbReference type="EMBL" id="TRW23844.1"/>
    </source>
</evidence>
<dbReference type="Proteomes" id="UP000320643">
    <property type="component" value="Unassembled WGS sequence"/>
</dbReference>
<sequence length="272" mass="30255">MKNLKYILLILNILLLTSCEEVVDVDLDTAPPRLVVEASIDWEKGTSGTNQTIKLTTTTGYYDTVIPVVNGATVFITNSANTIFTFTETPGSGQYVCDNFYPELGETYTLTVISGGQTYTATETMMQSPDITYTTQAEEGGILGDEIEIRYYYNDIPDESNYYLTRATASVIPVPEYDLNSDEFSENNEMFEFFSDEDLKAGDVVNVKLYGISERYYEFMNILLEAAGGGGNPFQGVPTMARGNLLNQTDESNYALGYFRVCQVTNLDITIQ</sequence>
<dbReference type="InterPro" id="IPR025345">
    <property type="entry name" value="DUF4249"/>
</dbReference>
<dbReference type="AlphaFoldDB" id="A0A552V054"/>
<gene>
    <name evidence="1" type="ORF">FMM05_11820</name>
</gene>
<comment type="caution">
    <text evidence="1">The sequence shown here is derived from an EMBL/GenBank/DDBJ whole genome shotgun (WGS) entry which is preliminary data.</text>
</comment>
<dbReference type="EMBL" id="VJVZ01000007">
    <property type="protein sequence ID" value="TRW23844.1"/>
    <property type="molecule type" value="Genomic_DNA"/>
</dbReference>
<reference evidence="1 2" key="1">
    <citation type="submission" date="2019-07" db="EMBL/GenBank/DDBJ databases">
        <title>Flavobacterium sp. nov., isolated from glacier ice.</title>
        <authorList>
            <person name="Liu Q."/>
            <person name="Xin Y.-H."/>
        </authorList>
    </citation>
    <scope>NUCLEOTIDE SEQUENCE [LARGE SCALE GENOMIC DNA]</scope>
    <source>
        <strain evidence="1 2">ZT4R6</strain>
    </source>
</reference>
<keyword evidence="2" id="KW-1185">Reference proteome</keyword>
<evidence type="ECO:0000313" key="2">
    <source>
        <dbReference type="Proteomes" id="UP000320643"/>
    </source>
</evidence>
<accession>A0A552V054</accession>
<organism evidence="1 2">
    <name type="scientific">Flavobacterium zepuense</name>
    <dbReference type="NCBI Taxonomy" id="2593302"/>
    <lineage>
        <taxon>Bacteria</taxon>
        <taxon>Pseudomonadati</taxon>
        <taxon>Bacteroidota</taxon>
        <taxon>Flavobacteriia</taxon>
        <taxon>Flavobacteriales</taxon>
        <taxon>Flavobacteriaceae</taxon>
        <taxon>Flavobacterium</taxon>
    </lineage>
</organism>
<name>A0A552V054_9FLAO</name>
<dbReference type="OrthoDB" id="1430047at2"/>
<dbReference type="Pfam" id="PF14054">
    <property type="entry name" value="DUF4249"/>
    <property type="match status" value="1"/>
</dbReference>
<dbReference type="PROSITE" id="PS51257">
    <property type="entry name" value="PROKAR_LIPOPROTEIN"/>
    <property type="match status" value="1"/>
</dbReference>
<dbReference type="RefSeq" id="WP_143373592.1">
    <property type="nucleotide sequence ID" value="NZ_VJVZ01000007.1"/>
</dbReference>
<protein>
    <submittedName>
        <fullName evidence="1">DUF4249 domain-containing protein</fullName>
    </submittedName>
</protein>